<dbReference type="RefSeq" id="WP_136964247.1">
    <property type="nucleotide sequence ID" value="NZ_CP039690.1"/>
</dbReference>
<keyword evidence="2" id="KW-1185">Reference proteome</keyword>
<dbReference type="AlphaFoldDB" id="A0A4D7BMD1"/>
<dbReference type="OrthoDB" id="8163663at2"/>
<protein>
    <submittedName>
        <fullName evidence="1">Uncharacterized protein</fullName>
    </submittedName>
</protein>
<evidence type="ECO:0000313" key="2">
    <source>
        <dbReference type="Proteomes" id="UP000298781"/>
    </source>
</evidence>
<dbReference type="Proteomes" id="UP000298781">
    <property type="component" value="Chromosome"/>
</dbReference>
<accession>A0A4D7BMD1</accession>
<dbReference type="EMBL" id="CP039690">
    <property type="protein sequence ID" value="QCI68832.1"/>
    <property type="molecule type" value="Genomic_DNA"/>
</dbReference>
<evidence type="ECO:0000313" key="1">
    <source>
        <dbReference type="EMBL" id="QCI68832.1"/>
    </source>
</evidence>
<dbReference type="KEGG" id="pstg:E8M01_34145"/>
<name>A0A4D7BMD1_9HYPH</name>
<proteinExistence type="predicted"/>
<sequence length="64" mass="7312">MAEIIPFRPKPKATEEDSELDLLSAVDIAIRDLRDLSRRLRGKASRQQAEDCRQMLERAFNAAV</sequence>
<organism evidence="1 2">
    <name type="scientific">Phreatobacter stygius</name>
    <dbReference type="NCBI Taxonomy" id="1940610"/>
    <lineage>
        <taxon>Bacteria</taxon>
        <taxon>Pseudomonadati</taxon>
        <taxon>Pseudomonadota</taxon>
        <taxon>Alphaproteobacteria</taxon>
        <taxon>Hyphomicrobiales</taxon>
        <taxon>Phreatobacteraceae</taxon>
        <taxon>Phreatobacter</taxon>
    </lineage>
</organism>
<gene>
    <name evidence="1" type="ORF">E8M01_34145</name>
</gene>
<reference evidence="1 2" key="1">
    <citation type="submission" date="2019-04" db="EMBL/GenBank/DDBJ databases">
        <title>Phreatobacter aquaticus sp. nov.</title>
        <authorList>
            <person name="Choi A."/>
        </authorList>
    </citation>
    <scope>NUCLEOTIDE SEQUENCE [LARGE SCALE GENOMIC DNA]</scope>
    <source>
        <strain evidence="1 2">KCTC 52518</strain>
    </source>
</reference>